<dbReference type="GO" id="GO:0006412">
    <property type="term" value="P:translation"/>
    <property type="evidence" value="ECO:0007669"/>
    <property type="project" value="UniProtKB-KW"/>
</dbReference>
<dbReference type="NCBIfam" id="TIGR00011">
    <property type="entry name" value="YbaK_EbsC"/>
    <property type="match status" value="1"/>
</dbReference>
<gene>
    <name evidence="6" type="ORF">NIES2135_11280</name>
</gene>
<dbReference type="PIRSF" id="PIRSF006181">
    <property type="entry name" value="EbsC_YbaK"/>
    <property type="match status" value="1"/>
</dbReference>
<keyword evidence="2 4" id="KW-0648">Protein biosynthesis</keyword>
<dbReference type="Pfam" id="PF04073">
    <property type="entry name" value="tRNA_edit"/>
    <property type="match status" value="1"/>
</dbReference>
<evidence type="ECO:0000256" key="1">
    <source>
        <dbReference type="ARBA" id="ARBA00009798"/>
    </source>
</evidence>
<evidence type="ECO:0000256" key="2">
    <source>
        <dbReference type="ARBA" id="ARBA00022917"/>
    </source>
</evidence>
<reference evidence="6 7" key="1">
    <citation type="submission" date="2017-06" db="EMBL/GenBank/DDBJ databases">
        <title>Genome sequencing of cyanobaciteial culture collection at National Institute for Environmental Studies (NIES).</title>
        <authorList>
            <person name="Hirose Y."/>
            <person name="Shimura Y."/>
            <person name="Fujisawa T."/>
            <person name="Nakamura Y."/>
            <person name="Kawachi M."/>
        </authorList>
    </citation>
    <scope>NUCLEOTIDE SEQUENCE [LARGE SCALE GENOMIC DNA]</scope>
    <source>
        <strain evidence="6 7">NIES-2135</strain>
    </source>
</reference>
<dbReference type="CDD" id="cd00002">
    <property type="entry name" value="YbaK_deacylase"/>
    <property type="match status" value="1"/>
</dbReference>
<dbReference type="EC" id="4.2.-.-" evidence="4"/>
<dbReference type="EMBL" id="AP018203">
    <property type="protein sequence ID" value="BAY54311.1"/>
    <property type="molecule type" value="Genomic_DNA"/>
</dbReference>
<evidence type="ECO:0000256" key="3">
    <source>
        <dbReference type="ARBA" id="ARBA00023239"/>
    </source>
</evidence>
<dbReference type="SUPFAM" id="SSF55826">
    <property type="entry name" value="YbaK/ProRS associated domain"/>
    <property type="match status" value="1"/>
</dbReference>
<dbReference type="InterPro" id="IPR007214">
    <property type="entry name" value="YbaK/aa-tRNA-synth-assoc-dom"/>
</dbReference>
<dbReference type="InterPro" id="IPR036754">
    <property type="entry name" value="YbaK/aa-tRNA-synt-asso_dom_sf"/>
</dbReference>
<evidence type="ECO:0000313" key="6">
    <source>
        <dbReference type="EMBL" id="BAY54311.1"/>
    </source>
</evidence>
<dbReference type="Proteomes" id="UP000217895">
    <property type="component" value="Chromosome"/>
</dbReference>
<keyword evidence="3 4" id="KW-0456">Lyase</keyword>
<accession>A0A1Z4JC49</accession>
<dbReference type="Gene3D" id="3.90.960.10">
    <property type="entry name" value="YbaK/aminoacyl-tRNA synthetase-associated domain"/>
    <property type="match status" value="1"/>
</dbReference>
<dbReference type="PANTHER" id="PTHR30411">
    <property type="entry name" value="CYTOPLASMIC PROTEIN"/>
    <property type="match status" value="1"/>
</dbReference>
<dbReference type="PANTHER" id="PTHR30411:SF0">
    <property type="entry name" value="CYS-TRNA(PRO)_CYS-TRNA(CYS) DEACYLASE YBAK"/>
    <property type="match status" value="1"/>
</dbReference>
<organism evidence="6 7">
    <name type="scientific">Leptolyngbya boryana NIES-2135</name>
    <dbReference type="NCBI Taxonomy" id="1973484"/>
    <lineage>
        <taxon>Bacteria</taxon>
        <taxon>Bacillati</taxon>
        <taxon>Cyanobacteriota</taxon>
        <taxon>Cyanophyceae</taxon>
        <taxon>Leptolyngbyales</taxon>
        <taxon>Leptolyngbyaceae</taxon>
        <taxon>Leptolyngbya group</taxon>
        <taxon>Leptolyngbya</taxon>
    </lineage>
</organism>
<evidence type="ECO:0000256" key="4">
    <source>
        <dbReference type="PIRNR" id="PIRNR006181"/>
    </source>
</evidence>
<sequence length="169" mass="18305">MIKPLKFLVMKTNAVRVLDNLGISYELKEYEVDPDDLAAESVAKKIGLPPEQVFKTLVARGDRNGICLAVIGGDMQLDLKALAKLTGDRKIETVALKEVQPLTGYIRGGVTALACKKDYPVYVDELIELFDTISISAGMRGLQILLAPSDYLRAVKGTLGAIAQDKPAT</sequence>
<dbReference type="InterPro" id="IPR004369">
    <property type="entry name" value="Prolyl-tRNA_editing_YbaK/EbsC"/>
</dbReference>
<dbReference type="GO" id="GO:0002161">
    <property type="term" value="F:aminoacyl-tRNA deacylase activity"/>
    <property type="evidence" value="ECO:0007669"/>
    <property type="project" value="InterPro"/>
</dbReference>
<evidence type="ECO:0000259" key="5">
    <source>
        <dbReference type="Pfam" id="PF04073"/>
    </source>
</evidence>
<proteinExistence type="inferred from homology"/>
<feature type="domain" description="YbaK/aminoacyl-tRNA synthetase-associated" evidence="5">
    <location>
        <begin position="38"/>
        <end position="153"/>
    </location>
</feature>
<protein>
    <recommendedName>
        <fullName evidence="4">Cys-tRNA(Pro)/Cys-tRNA(Cys) deacylase</fullName>
        <ecNumber evidence="4">4.2.-.-</ecNumber>
    </recommendedName>
</protein>
<comment type="similarity">
    <text evidence="1 4">Belongs to the prolyl-tRNA editing family. YbaK/EbsC subfamily.</text>
</comment>
<dbReference type="GO" id="GO:0016829">
    <property type="term" value="F:lyase activity"/>
    <property type="evidence" value="ECO:0007669"/>
    <property type="project" value="UniProtKB-KW"/>
</dbReference>
<keyword evidence="7" id="KW-1185">Reference proteome</keyword>
<evidence type="ECO:0000313" key="7">
    <source>
        <dbReference type="Proteomes" id="UP000217895"/>
    </source>
</evidence>
<dbReference type="AlphaFoldDB" id="A0A1Z4JC49"/>
<name>A0A1Z4JC49_LEPBY</name>